<dbReference type="GO" id="GO:0046872">
    <property type="term" value="F:metal ion binding"/>
    <property type="evidence" value="ECO:0007669"/>
    <property type="project" value="UniProtKB-KW"/>
</dbReference>
<dbReference type="GO" id="GO:0020037">
    <property type="term" value="F:heme binding"/>
    <property type="evidence" value="ECO:0007669"/>
    <property type="project" value="InterPro"/>
</dbReference>
<proteinExistence type="predicted"/>
<dbReference type="PROSITE" id="PS51007">
    <property type="entry name" value="CYTC"/>
    <property type="match status" value="2"/>
</dbReference>
<keyword evidence="5" id="KW-0812">Transmembrane</keyword>
<evidence type="ECO:0000256" key="3">
    <source>
        <dbReference type="ARBA" id="ARBA00023004"/>
    </source>
</evidence>
<dbReference type="InterPro" id="IPR051395">
    <property type="entry name" value="Cytochrome_c_Peroxidase/MauG"/>
</dbReference>
<comment type="caution">
    <text evidence="7">The sequence shown here is derived from an EMBL/GenBank/DDBJ whole genome shotgun (WGS) entry which is preliminary data.</text>
</comment>
<dbReference type="PANTHER" id="PTHR30600">
    <property type="entry name" value="CYTOCHROME C PEROXIDASE-RELATED"/>
    <property type="match status" value="1"/>
</dbReference>
<evidence type="ECO:0000313" key="8">
    <source>
        <dbReference type="Proteomes" id="UP000030832"/>
    </source>
</evidence>
<evidence type="ECO:0000256" key="2">
    <source>
        <dbReference type="ARBA" id="ARBA00022723"/>
    </source>
</evidence>
<evidence type="ECO:0000259" key="6">
    <source>
        <dbReference type="PROSITE" id="PS51007"/>
    </source>
</evidence>
<dbReference type="InterPro" id="IPR009056">
    <property type="entry name" value="Cyt_c-like_dom"/>
</dbReference>
<dbReference type="OrthoDB" id="9772811at2"/>
<feature type="transmembrane region" description="Helical" evidence="5">
    <location>
        <begin position="5"/>
        <end position="25"/>
    </location>
</feature>
<dbReference type="EMBL" id="JRJU01000006">
    <property type="protein sequence ID" value="KHF40853.1"/>
    <property type="molecule type" value="Genomic_DNA"/>
</dbReference>
<dbReference type="Proteomes" id="UP000030832">
    <property type="component" value="Unassembled WGS sequence"/>
</dbReference>
<dbReference type="RefSeq" id="WP_034627377.1">
    <property type="nucleotide sequence ID" value="NZ_JRJU01000006.1"/>
</dbReference>
<keyword evidence="5" id="KW-0472">Membrane</keyword>
<feature type="domain" description="Cytochrome c" evidence="6">
    <location>
        <begin position="450"/>
        <end position="652"/>
    </location>
</feature>
<dbReference type="InterPro" id="IPR036909">
    <property type="entry name" value="Cyt_c-like_dom_sf"/>
</dbReference>
<gene>
    <name evidence="7" type="ORF">LQ50_07075</name>
</gene>
<dbReference type="eggNOG" id="COG1858">
    <property type="taxonomic scope" value="Bacteria"/>
</dbReference>
<dbReference type="SUPFAM" id="SSF46626">
    <property type="entry name" value="Cytochrome c"/>
    <property type="match status" value="1"/>
</dbReference>
<name>A0A0B0IE86_9BACI</name>
<keyword evidence="2 4" id="KW-0479">Metal-binding</keyword>
<evidence type="ECO:0000313" key="7">
    <source>
        <dbReference type="EMBL" id="KHF40853.1"/>
    </source>
</evidence>
<feature type="domain" description="Cytochrome c" evidence="6">
    <location>
        <begin position="147"/>
        <end position="282"/>
    </location>
</feature>
<dbReference type="STRING" id="333138.LQ50_07075"/>
<reference evidence="7 8" key="1">
    <citation type="submission" date="2014-09" db="EMBL/GenBank/DDBJ databases">
        <title>Genome sequencing and annotation of Bacillus Okhensis strain Kh10-101T.</title>
        <authorList>
            <person name="Prakash J.S."/>
        </authorList>
    </citation>
    <scope>NUCLEOTIDE SEQUENCE [LARGE SCALE GENOMIC DNA]</scope>
    <source>
        <strain evidence="8">Kh10-101T</strain>
    </source>
</reference>
<organism evidence="7 8">
    <name type="scientific">Halalkalibacter okhensis</name>
    <dbReference type="NCBI Taxonomy" id="333138"/>
    <lineage>
        <taxon>Bacteria</taxon>
        <taxon>Bacillati</taxon>
        <taxon>Bacillota</taxon>
        <taxon>Bacilli</taxon>
        <taxon>Bacillales</taxon>
        <taxon>Bacillaceae</taxon>
        <taxon>Halalkalibacter</taxon>
    </lineage>
</organism>
<keyword evidence="3 4" id="KW-0408">Iron</keyword>
<protein>
    <submittedName>
        <fullName evidence="7">Electron transport protein</fullName>
    </submittedName>
</protein>
<dbReference type="AlphaFoldDB" id="A0A0B0IE86"/>
<dbReference type="GO" id="GO:0009055">
    <property type="term" value="F:electron transfer activity"/>
    <property type="evidence" value="ECO:0007669"/>
    <property type="project" value="InterPro"/>
</dbReference>
<sequence>MRRRFFIGLTIAAVVIAVYMGLNYFEPSYAVNPSSDISLNHPIEHEMNDVYGFDIWGVSVSAIEAKELINSEEGRDMLSLHNGAVKVDEEFVQEGRNLFYEETFNNEEFITDVLGILEGPLSVINIGKAVLKARGEGTTNLKVELAEDAVIGGKSFKKGQTIETGLDVPKGAFAPLGMPMKFSDGRLKAGISCAACHATVDRETGKVIEGAPNADFNAGLMMALATNSTAYFTNTDVDAEKIESFINHQDWMKEKELGQESFVALPDAEKLEDAVDRALLAWPRGNFDSTMDLENNPTQIPDSFTLGDHPYGWNGFASIGPFKGLTALNNNVHAQNSDLLAQADQSDELFDIEKERYIGTLLQNAPNPNYRYTNSVEEKPSERLARVDHNKTVYGFNDMIRPPTYPNISLFTPNGTVIGSEGHTVLEELNALSAYQNALKPPSDVPTYTVAEATGREVFDRAGCISCHAGFSRTNNKVIPNDIVKAEPSRAKAFEDSIKLLKESWFYPLDTPIPVPEHAERVKIPTGHLDMDQVKLTLAQGNEGGYKVKGLVGLTFSPPYLHDGGVAVGKDKASQLGLTGTLEKGIMPDAYNSLLALVDRDLREKVVKANKKSKRLQEAHSTGEGHKHWVDKKNGFSKEEQDALIQYLLSIDLEKEKQAENE</sequence>
<dbReference type="GO" id="GO:0004130">
    <property type="term" value="F:cytochrome-c peroxidase activity"/>
    <property type="evidence" value="ECO:0007669"/>
    <property type="project" value="TreeGrafter"/>
</dbReference>
<evidence type="ECO:0000256" key="4">
    <source>
        <dbReference type="PROSITE-ProRule" id="PRU00433"/>
    </source>
</evidence>
<keyword evidence="1 4" id="KW-0349">Heme</keyword>
<dbReference type="Gene3D" id="1.10.760.10">
    <property type="entry name" value="Cytochrome c-like domain"/>
    <property type="match status" value="1"/>
</dbReference>
<evidence type="ECO:0000256" key="5">
    <source>
        <dbReference type="SAM" id="Phobius"/>
    </source>
</evidence>
<keyword evidence="8" id="KW-1185">Reference proteome</keyword>
<keyword evidence="5" id="KW-1133">Transmembrane helix</keyword>
<accession>A0A0B0IE86</accession>
<evidence type="ECO:0000256" key="1">
    <source>
        <dbReference type="ARBA" id="ARBA00022617"/>
    </source>
</evidence>